<reference evidence="1 2" key="2">
    <citation type="journal article" date="2013" name="Genome Biol. Evol.">
        <title>Genome sequencing of Giardia lamblia genotypes A2 and B isolates (DH and GS) and comparative analysis with the genomes of genotypes A1 and E (WB and Pig).</title>
        <authorList>
            <person name="Adam R.D."/>
            <person name="Dahlstrom E.W."/>
            <person name="Martens C.A."/>
            <person name="Bruno D.P."/>
            <person name="Barbian K.D."/>
            <person name="Ricklefs S.M."/>
            <person name="Hernandez M.M."/>
            <person name="Narla N.P."/>
            <person name="Patel R.B."/>
            <person name="Porcella S.F."/>
            <person name="Nash T.E."/>
        </authorList>
    </citation>
    <scope>NUCLEOTIDE SEQUENCE [LARGE SCALE GENOMIC DNA]</scope>
    <source>
        <strain evidence="1 2">GS</strain>
    </source>
</reference>
<proteinExistence type="predicted"/>
<comment type="caution">
    <text evidence="1">The sequence shown here is derived from an EMBL/GenBank/DDBJ whole genome shotgun (WGS) entry which is preliminary data.</text>
</comment>
<evidence type="ECO:0000313" key="1">
    <source>
        <dbReference type="EMBL" id="ESU41263.1"/>
    </source>
</evidence>
<dbReference type="AlphaFoldDB" id="V6TQL8"/>
<dbReference type="InterPro" id="IPR009030">
    <property type="entry name" value="Growth_fac_rcpt_cys_sf"/>
</dbReference>
<dbReference type="SUPFAM" id="SSF57184">
    <property type="entry name" value="Growth factor receptor domain"/>
    <property type="match status" value="1"/>
</dbReference>
<feature type="non-terminal residue" evidence="1">
    <location>
        <position position="1"/>
    </location>
</feature>
<protein>
    <submittedName>
        <fullName evidence="1">Calcium-binding protein (EF-hand domain)</fullName>
    </submittedName>
</protein>
<evidence type="ECO:0000313" key="2">
    <source>
        <dbReference type="Proteomes" id="UP000018040"/>
    </source>
</evidence>
<sequence>GDKIVKTADGATSCIDESACSGGFFVETTASGSTSSKVCTACTDENCNVCAEVGEGKCTQCKTTGKMYLKKADGSQTGTCVDEAGCKDGSTHYPDDTGTKTCKACAEGVSNCKTCTKDSGSNTVTCSACLEGFFARARVPAQRVLIATVLCAMVEQISAASVGTSLAWLARCDLDSKRTAMLSRWSP</sequence>
<dbReference type="EMBL" id="AHHH01000137">
    <property type="protein sequence ID" value="ESU41263.1"/>
    <property type="molecule type" value="Genomic_DNA"/>
</dbReference>
<accession>V6TQL8</accession>
<organism evidence="1 2">
    <name type="scientific">Giardia intestinalis</name>
    <name type="common">Giardia lamblia</name>
    <dbReference type="NCBI Taxonomy" id="5741"/>
    <lineage>
        <taxon>Eukaryota</taxon>
        <taxon>Metamonada</taxon>
        <taxon>Diplomonadida</taxon>
        <taxon>Hexamitidae</taxon>
        <taxon>Giardiinae</taxon>
        <taxon>Giardia</taxon>
    </lineage>
</organism>
<reference evidence="2" key="1">
    <citation type="submission" date="2012-02" db="EMBL/GenBank/DDBJ databases">
        <title>Genome sequencing of Giardia lamblia Genotypes A2 and B isolates (DH and GS) and comparative analysis with the genomes of Genotypes A1 and E (WB and Pig).</title>
        <authorList>
            <person name="Adam R."/>
            <person name="Dahlstrom E."/>
            <person name="Martens C."/>
            <person name="Bruno D."/>
            <person name="Barbian K."/>
            <person name="Porcella S.F."/>
            <person name="Nash T."/>
        </authorList>
    </citation>
    <scope>NUCLEOTIDE SEQUENCE</scope>
    <source>
        <strain evidence="2">GS</strain>
    </source>
</reference>
<gene>
    <name evidence="1" type="ORF">GSB_154022</name>
</gene>
<name>V6TQL8_GIAIN</name>
<dbReference type="Gene3D" id="2.10.220.10">
    <property type="entry name" value="Hormone Receptor, Insulin-like Growth Factor Receptor 1, Chain A, domain 2"/>
    <property type="match status" value="1"/>
</dbReference>
<dbReference type="Proteomes" id="UP000018040">
    <property type="component" value="Unassembled WGS sequence"/>
</dbReference>